<protein>
    <submittedName>
        <fullName evidence="4">3-oxoacyl-ACP synthase</fullName>
    </submittedName>
</protein>
<dbReference type="PATRIC" id="fig|1796491.3.peg.2961"/>
<name>A0A139BQG9_9PROT</name>
<dbReference type="AlphaFoldDB" id="A0A139BQG9"/>
<dbReference type="GO" id="GO:0016746">
    <property type="term" value="F:acyltransferase activity"/>
    <property type="evidence" value="ECO:0007669"/>
    <property type="project" value="UniProtKB-KW"/>
</dbReference>
<dbReference type="PANTHER" id="PTHR34069">
    <property type="entry name" value="3-OXOACYL-[ACYL-CARRIER-PROTEIN] SYNTHASE 3"/>
    <property type="match status" value="1"/>
</dbReference>
<keyword evidence="1" id="KW-0808">Transferase</keyword>
<dbReference type="GO" id="GO:0044550">
    <property type="term" value="P:secondary metabolite biosynthetic process"/>
    <property type="evidence" value="ECO:0007669"/>
    <property type="project" value="TreeGrafter"/>
</dbReference>
<evidence type="ECO:0000256" key="1">
    <source>
        <dbReference type="ARBA" id="ARBA00022679"/>
    </source>
</evidence>
<evidence type="ECO:0000313" key="4">
    <source>
        <dbReference type="EMBL" id="KXS31168.1"/>
    </source>
</evidence>
<dbReference type="Proteomes" id="UP000070578">
    <property type="component" value="Unassembled WGS sequence"/>
</dbReference>
<evidence type="ECO:0000313" key="5">
    <source>
        <dbReference type="Proteomes" id="UP000070578"/>
    </source>
</evidence>
<dbReference type="InterPro" id="IPR013747">
    <property type="entry name" value="ACP_syn_III_C"/>
</dbReference>
<dbReference type="SUPFAM" id="SSF53901">
    <property type="entry name" value="Thiolase-like"/>
    <property type="match status" value="2"/>
</dbReference>
<reference evidence="4 5" key="1">
    <citation type="submission" date="2016-02" db="EMBL/GenBank/DDBJ databases">
        <authorList>
            <person name="Wen L."/>
            <person name="He K."/>
            <person name="Yang H."/>
        </authorList>
    </citation>
    <scope>NUCLEOTIDE SEQUENCE [LARGE SCALE GENOMIC DNA]</scope>
    <source>
        <strain evidence="4">ShG14-8</strain>
    </source>
</reference>
<organism evidence="4 5">
    <name type="scientific">Candidatus Gallionella acididurans</name>
    <dbReference type="NCBI Taxonomy" id="1796491"/>
    <lineage>
        <taxon>Bacteria</taxon>
        <taxon>Pseudomonadati</taxon>
        <taxon>Pseudomonadota</taxon>
        <taxon>Betaproteobacteria</taxon>
        <taxon>Nitrosomonadales</taxon>
        <taxon>Gallionellaceae</taxon>
        <taxon>Gallionella</taxon>
    </lineage>
</organism>
<reference evidence="4 5" key="2">
    <citation type="submission" date="2016-03" db="EMBL/GenBank/DDBJ databases">
        <title>New uncultured bacterium of the family Gallionellaceae from acid mine drainage: description and reconstruction of genome based on metagenomic analysis of microbial community.</title>
        <authorList>
            <person name="Kadnikov V."/>
            <person name="Ivasenko D."/>
            <person name="Beletsky A."/>
            <person name="Mardanov A."/>
            <person name="Danilova E."/>
            <person name="Pimenov N."/>
            <person name="Karnachuk O."/>
            <person name="Ravin N."/>
        </authorList>
    </citation>
    <scope>NUCLEOTIDE SEQUENCE [LARGE SCALE GENOMIC DNA]</scope>
    <source>
        <strain evidence="4">ShG14-8</strain>
    </source>
</reference>
<accession>A0A139BQG9</accession>
<keyword evidence="2" id="KW-0012">Acyltransferase</keyword>
<dbReference type="NCBIfam" id="NF005293">
    <property type="entry name" value="PRK06816.1"/>
    <property type="match status" value="1"/>
</dbReference>
<evidence type="ECO:0000259" key="3">
    <source>
        <dbReference type="Pfam" id="PF08541"/>
    </source>
</evidence>
<dbReference type="EMBL" id="LSLI01000094">
    <property type="protein sequence ID" value="KXS31168.1"/>
    <property type="molecule type" value="Genomic_DNA"/>
</dbReference>
<dbReference type="Gene3D" id="3.40.47.10">
    <property type="match status" value="2"/>
</dbReference>
<comment type="caution">
    <text evidence="4">The sequence shown here is derived from an EMBL/GenBank/DDBJ whole genome shotgun (WGS) entry which is preliminary data.</text>
</comment>
<sequence>MLSKVYINKTASFLPFDPVSNDEMEQVLGMVGGKPSRARRVILRSNGILSRHYAIDRTTGKTAMSNAQLTAQAVSALGEIAGVELLSCGTSSPDQLLPNHAVMVHGELKWPRLQVVSFAGICVSGAAALKHAWLAVGAGDVQRAVATGSELASSSLRAANFEAEVEHKLQALEAHPEIAFEKDFLRWMLSDGAGAFLLENQPSGPQSLRIDWIELSSAAHELPACMYAGGEKSEDGSLLGWRGFAAAEWGSNSIFSLKQDVRLLNENVIRATLSEPLAAVMKKRNLSVQDIDWFLPHISSRYFAEPIVKGLAEIGLPIPRERWFSNLERKGNTGSAAPYIMLDELFRSGRIKKGQKLLMYIPESGRFSSAFAYLEAV</sequence>
<proteinExistence type="predicted"/>
<dbReference type="PANTHER" id="PTHR34069:SF2">
    <property type="entry name" value="BETA-KETOACYL-[ACYL-CARRIER-PROTEIN] SYNTHASE III"/>
    <property type="match status" value="1"/>
</dbReference>
<dbReference type="Pfam" id="PF08541">
    <property type="entry name" value="ACP_syn_III_C"/>
    <property type="match status" value="1"/>
</dbReference>
<feature type="domain" description="Beta-ketoacyl-[acyl-carrier-protein] synthase III C-terminal" evidence="3">
    <location>
        <begin position="282"/>
        <end position="359"/>
    </location>
</feature>
<gene>
    <name evidence="4" type="ORF">AWT59_2711</name>
</gene>
<evidence type="ECO:0000256" key="2">
    <source>
        <dbReference type="ARBA" id="ARBA00023315"/>
    </source>
</evidence>
<dbReference type="CDD" id="cd00827">
    <property type="entry name" value="init_cond_enzymes"/>
    <property type="match status" value="1"/>
</dbReference>
<dbReference type="InterPro" id="IPR016039">
    <property type="entry name" value="Thiolase-like"/>
</dbReference>